<comment type="caution">
    <text evidence="8">The sequence shown here is derived from an EMBL/GenBank/DDBJ whole genome shotgun (WGS) entry which is preliminary data.</text>
</comment>
<dbReference type="Proteomes" id="UP000433181">
    <property type="component" value="Unassembled WGS sequence"/>
</dbReference>
<dbReference type="GeneID" id="96778382"/>
<gene>
    <name evidence="8" type="ORF">FYJ84_05585</name>
</gene>
<dbReference type="NCBIfam" id="TIGR01979">
    <property type="entry name" value="sufS"/>
    <property type="match status" value="1"/>
</dbReference>
<dbReference type="InterPro" id="IPR010970">
    <property type="entry name" value="Cys_dSase_SufS"/>
</dbReference>
<evidence type="ECO:0000256" key="2">
    <source>
        <dbReference type="ARBA" id="ARBA00010447"/>
    </source>
</evidence>
<keyword evidence="4" id="KW-0808">Transferase</keyword>
<comment type="cofactor">
    <cofactor evidence="1">
        <name>pyridoxal 5'-phosphate</name>
        <dbReference type="ChEBI" id="CHEBI:597326"/>
    </cofactor>
</comment>
<evidence type="ECO:0000256" key="1">
    <source>
        <dbReference type="ARBA" id="ARBA00001933"/>
    </source>
</evidence>
<dbReference type="Pfam" id="PF00266">
    <property type="entry name" value="Aminotran_5"/>
    <property type="match status" value="1"/>
</dbReference>
<dbReference type="GO" id="GO:0006534">
    <property type="term" value="P:cysteine metabolic process"/>
    <property type="evidence" value="ECO:0007669"/>
    <property type="project" value="InterPro"/>
</dbReference>
<name>A0A6I2UI93_9FIRM</name>
<feature type="domain" description="Aminotransferase class V" evidence="7">
    <location>
        <begin position="30"/>
        <end position="401"/>
    </location>
</feature>
<sequence>MSEISADNAIKNYKKDFPLLQQKMHDRQIVYLDNGATTQKPESVIHAMCSYYGGCNANPHRGAYELSVRATDIYENARERVKKFINARHSHEIIFTKNATESLNLIAYSYGMSNIGAGDEVVIAISEHHSNLVPWQQICRQKGAVLKYIYLEEDGNLSRGDIETKITDRTKLVAVAQVSNVLGLVNPVKEIAARAHSVGAVMVVDGSQSVPHIKVDVQDMDADFFVFSGHKMLSPMGIGVLYGKEALLDAMPPFLMGGDMIDYVEEQETEFAPLPAKFEAGTQNVGGAAGLTAAIDYLEKVGFEYVESVERELIDYALPKLKAMPYIELYGCDSRQDNKTGIITFNVKDVHPHDVATILDAQGVAIRAGHHCAQPLMKYLGQNATCRASFYFYNTKEDVDRWLEALSTVRGVLGYAE</sequence>
<dbReference type="InterPro" id="IPR000192">
    <property type="entry name" value="Aminotrans_V_dom"/>
</dbReference>
<comment type="catalytic activity">
    <reaction evidence="6">
        <text>(sulfur carrier)-H + L-cysteine = (sulfur carrier)-SH + L-alanine</text>
        <dbReference type="Rhea" id="RHEA:43892"/>
        <dbReference type="Rhea" id="RHEA-COMP:14737"/>
        <dbReference type="Rhea" id="RHEA-COMP:14739"/>
        <dbReference type="ChEBI" id="CHEBI:29917"/>
        <dbReference type="ChEBI" id="CHEBI:35235"/>
        <dbReference type="ChEBI" id="CHEBI:57972"/>
        <dbReference type="ChEBI" id="CHEBI:64428"/>
        <dbReference type="EC" id="2.8.1.7"/>
    </reaction>
</comment>
<dbReference type="InterPro" id="IPR015424">
    <property type="entry name" value="PyrdxlP-dep_Trfase"/>
</dbReference>
<protein>
    <recommendedName>
        <fullName evidence="3">cysteine desulfurase</fullName>
        <ecNumber evidence="3">2.8.1.7</ecNumber>
    </recommendedName>
</protein>
<dbReference type="InterPro" id="IPR015422">
    <property type="entry name" value="PyrdxlP-dep_Trfase_small"/>
</dbReference>
<dbReference type="EC" id="2.8.1.7" evidence="3"/>
<dbReference type="RefSeq" id="WP_154406622.1">
    <property type="nucleotide sequence ID" value="NZ_VUNR01000008.1"/>
</dbReference>
<dbReference type="InterPro" id="IPR015421">
    <property type="entry name" value="PyrdxlP-dep_Trfase_major"/>
</dbReference>
<reference evidence="8 9" key="1">
    <citation type="submission" date="2019-08" db="EMBL/GenBank/DDBJ databases">
        <title>In-depth cultivation of the pig gut microbiome towards novel bacterial diversity and tailored functional studies.</title>
        <authorList>
            <person name="Wylensek D."/>
            <person name="Hitch T.C.A."/>
            <person name="Clavel T."/>
        </authorList>
    </citation>
    <scope>NUCLEOTIDE SEQUENCE [LARGE SCALE GENOMIC DNA]</scope>
    <source>
        <strain evidence="8 9">WCA-693-APC-5D-A</strain>
    </source>
</reference>
<evidence type="ECO:0000256" key="5">
    <source>
        <dbReference type="ARBA" id="ARBA00022898"/>
    </source>
</evidence>
<comment type="similarity">
    <text evidence="2">Belongs to the class-V pyridoxal-phosphate-dependent aminotransferase family. Csd subfamily.</text>
</comment>
<keyword evidence="9" id="KW-1185">Reference proteome</keyword>
<organism evidence="8 9">
    <name type="scientific">Anaerovibrio slackiae</name>
    <dbReference type="NCBI Taxonomy" id="2652309"/>
    <lineage>
        <taxon>Bacteria</taxon>
        <taxon>Bacillati</taxon>
        <taxon>Bacillota</taxon>
        <taxon>Negativicutes</taxon>
        <taxon>Selenomonadales</taxon>
        <taxon>Selenomonadaceae</taxon>
        <taxon>Anaerovibrio</taxon>
    </lineage>
</organism>
<evidence type="ECO:0000256" key="3">
    <source>
        <dbReference type="ARBA" id="ARBA00012239"/>
    </source>
</evidence>
<evidence type="ECO:0000256" key="4">
    <source>
        <dbReference type="ARBA" id="ARBA00022679"/>
    </source>
</evidence>
<dbReference type="PANTHER" id="PTHR43586:SF8">
    <property type="entry name" value="CYSTEINE DESULFURASE 1, CHLOROPLASTIC"/>
    <property type="match status" value="1"/>
</dbReference>
<dbReference type="Gene3D" id="3.90.1150.10">
    <property type="entry name" value="Aspartate Aminotransferase, domain 1"/>
    <property type="match status" value="1"/>
</dbReference>
<dbReference type="CDD" id="cd06453">
    <property type="entry name" value="SufS_like"/>
    <property type="match status" value="1"/>
</dbReference>
<dbReference type="AlphaFoldDB" id="A0A6I2UI93"/>
<dbReference type="GO" id="GO:0030170">
    <property type="term" value="F:pyridoxal phosphate binding"/>
    <property type="evidence" value="ECO:0007669"/>
    <property type="project" value="InterPro"/>
</dbReference>
<dbReference type="Gene3D" id="3.40.640.10">
    <property type="entry name" value="Type I PLP-dependent aspartate aminotransferase-like (Major domain)"/>
    <property type="match status" value="1"/>
</dbReference>
<evidence type="ECO:0000313" key="8">
    <source>
        <dbReference type="EMBL" id="MSU08456.1"/>
    </source>
</evidence>
<evidence type="ECO:0000256" key="6">
    <source>
        <dbReference type="ARBA" id="ARBA00050776"/>
    </source>
</evidence>
<evidence type="ECO:0000259" key="7">
    <source>
        <dbReference type="Pfam" id="PF00266"/>
    </source>
</evidence>
<dbReference type="PANTHER" id="PTHR43586">
    <property type="entry name" value="CYSTEINE DESULFURASE"/>
    <property type="match status" value="1"/>
</dbReference>
<proteinExistence type="inferred from homology"/>
<evidence type="ECO:0000313" key="9">
    <source>
        <dbReference type="Proteomes" id="UP000433181"/>
    </source>
</evidence>
<accession>A0A6I2UI93</accession>
<dbReference type="GO" id="GO:0031071">
    <property type="term" value="F:cysteine desulfurase activity"/>
    <property type="evidence" value="ECO:0007669"/>
    <property type="project" value="UniProtKB-EC"/>
</dbReference>
<keyword evidence="5" id="KW-0663">Pyridoxal phosphate</keyword>
<dbReference type="SUPFAM" id="SSF53383">
    <property type="entry name" value="PLP-dependent transferases"/>
    <property type="match status" value="1"/>
</dbReference>
<dbReference type="EMBL" id="VUNR01000008">
    <property type="protein sequence ID" value="MSU08456.1"/>
    <property type="molecule type" value="Genomic_DNA"/>
</dbReference>